<dbReference type="Pfam" id="PF13612">
    <property type="entry name" value="DDE_Tnp_1_3"/>
    <property type="match status" value="1"/>
</dbReference>
<comment type="caution">
    <text evidence="2">The sequence shown here is derived from an EMBL/GenBank/DDBJ whole genome shotgun (WGS) entry which is preliminary data.</text>
</comment>
<reference evidence="2 3" key="1">
    <citation type="submission" date="2017-09" db="EMBL/GenBank/DDBJ databases">
        <title>Phase variable restriction modification systems are present in the genome sequences of periodontal pathogens Prevotella intermedia, Tannerella forsythia and Porphyromonas gingivalis.</title>
        <authorList>
            <person name="Haigh R.D."/>
            <person name="Crawford L."/>
            <person name="Ralph J."/>
            <person name="Wanford J."/>
            <person name="Vartoukian S.R."/>
            <person name="Hijazib K."/>
            <person name="Wade W."/>
            <person name="Oggioni M.R."/>
        </authorList>
    </citation>
    <scope>NUCLEOTIDE SEQUENCE [LARGE SCALE GENOMIC DNA]</scope>
    <source>
        <strain evidence="2 3">WW2834</strain>
    </source>
</reference>
<gene>
    <name evidence="2" type="ORF">CLI71_03985</name>
</gene>
<dbReference type="EMBL" id="NSLY01000007">
    <property type="protein sequence ID" value="PDP60810.1"/>
    <property type="molecule type" value="Genomic_DNA"/>
</dbReference>
<sequence length="308" mass="36172">MITKDKVTEIFCIIDEFDKNLDGELKRNLRLPNQDGNGKRYRNRKGKLSESEIMTILICYHFGTYRNFKEYYQNCIRGCFHKEFSHAVSYNRFVELMPRVFCKMMLFMKLYAFGKCTGITFVDSTMIPVCHNVRRYFNKVFSGLAKNGKGTMGWCHGFKLHLLCNDSGEVITFCLTGANVDDRDSRVWNVFTKVLYGKVFADRGYIKQELFESLFSQGIQLVHGLKAKMKNKLMPMWDKIMLRKRYIIECINELLKNKANLVHSRHRSIHNFIMNLCSALTAYCFFDNKPEALPVYVEKSRQLELFAY</sequence>
<dbReference type="InterPro" id="IPR025668">
    <property type="entry name" value="Tnp_DDE_dom"/>
</dbReference>
<evidence type="ECO:0000259" key="1">
    <source>
        <dbReference type="Pfam" id="PF13612"/>
    </source>
</evidence>
<organism evidence="2 3">
    <name type="scientific">Prevotella intermedia</name>
    <dbReference type="NCBI Taxonomy" id="28131"/>
    <lineage>
        <taxon>Bacteria</taxon>
        <taxon>Pseudomonadati</taxon>
        <taxon>Bacteroidota</taxon>
        <taxon>Bacteroidia</taxon>
        <taxon>Bacteroidales</taxon>
        <taxon>Prevotellaceae</taxon>
        <taxon>Prevotella</taxon>
    </lineage>
</organism>
<dbReference type="Proteomes" id="UP000219058">
    <property type="component" value="Unassembled WGS sequence"/>
</dbReference>
<dbReference type="AlphaFoldDB" id="A0A2A6EGG2"/>
<feature type="domain" description="Transposase DDE" evidence="1">
    <location>
        <begin position="114"/>
        <end position="269"/>
    </location>
</feature>
<evidence type="ECO:0000313" key="3">
    <source>
        <dbReference type="Proteomes" id="UP000219058"/>
    </source>
</evidence>
<protein>
    <submittedName>
        <fullName evidence="2">Transposase</fullName>
    </submittedName>
</protein>
<name>A0A2A6EGG2_PREIN</name>
<dbReference type="NCBIfam" id="NF033520">
    <property type="entry name" value="transpos_IS982"/>
    <property type="match status" value="1"/>
</dbReference>
<accession>A0A2A6EGG2</accession>
<evidence type="ECO:0000313" key="2">
    <source>
        <dbReference type="EMBL" id="PDP60810.1"/>
    </source>
</evidence>
<proteinExistence type="predicted"/>
<dbReference type="RefSeq" id="WP_097549792.1">
    <property type="nucleotide sequence ID" value="NZ_NSLY01000007.1"/>
</dbReference>